<evidence type="ECO:0000313" key="2">
    <source>
        <dbReference type="EMBL" id="VAX29321.1"/>
    </source>
</evidence>
<dbReference type="InterPro" id="IPR032710">
    <property type="entry name" value="NTF2-like_dom_sf"/>
</dbReference>
<accession>A0A3B1CS49</accession>
<organism evidence="2">
    <name type="scientific">hydrothermal vent metagenome</name>
    <dbReference type="NCBI Taxonomy" id="652676"/>
    <lineage>
        <taxon>unclassified sequences</taxon>
        <taxon>metagenomes</taxon>
        <taxon>ecological metagenomes</taxon>
    </lineage>
</organism>
<feature type="domain" description="SnoaL-like" evidence="1">
    <location>
        <begin position="18"/>
        <end position="137"/>
    </location>
</feature>
<dbReference type="InterPro" id="IPR037401">
    <property type="entry name" value="SnoaL-like"/>
</dbReference>
<protein>
    <recommendedName>
        <fullName evidence="1">SnoaL-like domain-containing protein</fullName>
    </recommendedName>
</protein>
<dbReference type="PANTHER" id="PTHR34957:SF1">
    <property type="entry name" value="NUCLEAR TRANSPORT FACTOR 2 (NTF2) FAMILY PROTEIN"/>
    <property type="match status" value="1"/>
</dbReference>
<evidence type="ECO:0000259" key="1">
    <source>
        <dbReference type="Pfam" id="PF13474"/>
    </source>
</evidence>
<name>A0A3B1CS49_9ZZZZ</name>
<dbReference type="Pfam" id="PF13474">
    <property type="entry name" value="SnoaL_3"/>
    <property type="match status" value="1"/>
</dbReference>
<reference evidence="2" key="1">
    <citation type="submission" date="2018-06" db="EMBL/GenBank/DDBJ databases">
        <authorList>
            <person name="Zhirakovskaya E."/>
        </authorList>
    </citation>
    <scope>NUCLEOTIDE SEQUENCE</scope>
</reference>
<dbReference type="PANTHER" id="PTHR34957">
    <property type="entry name" value="NUCLEAR TRANSPORT FACTOR 2 (NTF2) FAMILY PROTEIN"/>
    <property type="match status" value="1"/>
</dbReference>
<dbReference type="SUPFAM" id="SSF54427">
    <property type="entry name" value="NTF2-like"/>
    <property type="match status" value="1"/>
</dbReference>
<gene>
    <name evidence="2" type="ORF">MNBD_NITROSPIRAE01-1755</name>
</gene>
<proteinExistence type="predicted"/>
<dbReference type="EMBL" id="UOGF01000049">
    <property type="protein sequence ID" value="VAX29321.1"/>
    <property type="molecule type" value="Genomic_DNA"/>
</dbReference>
<dbReference type="Gene3D" id="3.10.450.50">
    <property type="match status" value="1"/>
</dbReference>
<sequence>MSDSSIETSVIDRDIPSVQEANTVFYEAFETLDIQKMDKLWLQNDSVKCVHPGWEICSGWPDVRDSWVLIFNHTHEITFSVSLLDVTVKEDLAWVVCNESIATKDNGKWLEGRVLSTNIFERRDGIWLLVHHHGSPVLATGNEDKGEESDTP</sequence>
<dbReference type="AlphaFoldDB" id="A0A3B1CS49"/>